<dbReference type="InterPro" id="IPR002104">
    <property type="entry name" value="Integrase_catalytic"/>
</dbReference>
<keyword evidence="8" id="KW-1185">Reference proteome</keyword>
<keyword evidence="3" id="KW-0233">DNA recombination</keyword>
<keyword evidence="2 4" id="KW-0238">DNA-binding</keyword>
<sequence>MRLGIILWSPIAGEFARVTRRQTMSERNGVGGAWATSSCAGPLSIHIEGFATFLGRQGYALSTVKTKLQLLVALSGWLQRRKMLVTDLDEERLGLFLARHRRRGTRRGDERTGWQLLLCLRGLGCIPTPPETIDDTALGQVERDFARFLYSERGLKPATVENYQRTVRRFLMHRFRREEPRLDELRLHDIHRFILERVRHVRRSYAKLMVTALRSFLRFLHQRGAITVDLAAAVPAVANWRLSHLPLSLTSDQVERLLTCCDRSTLTGQRDFAILLFLSRLGLRAGEVVAMTLDDFDWQAGEFVVHGKGDRAERLPLPRDVGSALVHYLRYARPPCQTRRVFVRIRAPRCGFSGSAAICDVVRRALARAGFDPAFKGAHLLRHSLATNMLRKGASLDEIGQLLRHVQTDTTQIYAKVDIRALRGIAQPWPGGM</sequence>
<dbReference type="GO" id="GO:0015074">
    <property type="term" value="P:DNA integration"/>
    <property type="evidence" value="ECO:0007669"/>
    <property type="project" value="UniProtKB-KW"/>
</dbReference>
<reference evidence="7 8" key="1">
    <citation type="submission" date="2019-08" db="EMBL/GenBank/DDBJ databases">
        <title>Paraburkholderia sp. DCY113.</title>
        <authorList>
            <person name="Kang J."/>
        </authorList>
    </citation>
    <scope>NUCLEOTIDE SEQUENCE [LARGE SCALE GENOMIC DNA]</scope>
    <source>
        <strain evidence="7 8">DCY113</strain>
    </source>
</reference>
<accession>A0A5B0H368</accession>
<dbReference type="GO" id="GO:0003677">
    <property type="term" value="F:DNA binding"/>
    <property type="evidence" value="ECO:0007669"/>
    <property type="project" value="UniProtKB-UniRule"/>
</dbReference>
<evidence type="ECO:0000259" key="6">
    <source>
        <dbReference type="PROSITE" id="PS51900"/>
    </source>
</evidence>
<evidence type="ECO:0000256" key="4">
    <source>
        <dbReference type="PROSITE-ProRule" id="PRU01248"/>
    </source>
</evidence>
<dbReference type="EMBL" id="VTUZ01000013">
    <property type="protein sequence ID" value="KAA1009678.1"/>
    <property type="molecule type" value="Genomic_DNA"/>
</dbReference>
<dbReference type="PROSITE" id="PS51900">
    <property type="entry name" value="CB"/>
    <property type="match status" value="1"/>
</dbReference>
<evidence type="ECO:0000256" key="1">
    <source>
        <dbReference type="ARBA" id="ARBA00022908"/>
    </source>
</evidence>
<dbReference type="Pfam" id="PF00589">
    <property type="entry name" value="Phage_integrase"/>
    <property type="match status" value="1"/>
</dbReference>
<protein>
    <submittedName>
        <fullName evidence="7">Tyrosine-type recombinase/integrase</fullName>
    </submittedName>
</protein>
<dbReference type="InterPro" id="IPR004107">
    <property type="entry name" value="Integrase_SAM-like_N"/>
</dbReference>
<dbReference type="InterPro" id="IPR044068">
    <property type="entry name" value="CB"/>
</dbReference>
<evidence type="ECO:0000313" key="8">
    <source>
        <dbReference type="Proteomes" id="UP000325273"/>
    </source>
</evidence>
<dbReference type="Gene3D" id="1.10.443.10">
    <property type="entry name" value="Intergrase catalytic core"/>
    <property type="match status" value="1"/>
</dbReference>
<dbReference type="PROSITE" id="PS51898">
    <property type="entry name" value="TYR_RECOMBINASE"/>
    <property type="match status" value="1"/>
</dbReference>
<dbReference type="Pfam" id="PF02899">
    <property type="entry name" value="Phage_int_SAM_1"/>
    <property type="match status" value="1"/>
</dbReference>
<dbReference type="InterPro" id="IPR050090">
    <property type="entry name" value="Tyrosine_recombinase_XerCD"/>
</dbReference>
<dbReference type="InterPro" id="IPR013762">
    <property type="entry name" value="Integrase-like_cat_sf"/>
</dbReference>
<dbReference type="AlphaFoldDB" id="A0A5B0H368"/>
<organism evidence="7 8">
    <name type="scientific">Paraburkholderia panacisoli</name>
    <dbReference type="NCBI Taxonomy" id="2603818"/>
    <lineage>
        <taxon>Bacteria</taxon>
        <taxon>Pseudomonadati</taxon>
        <taxon>Pseudomonadota</taxon>
        <taxon>Betaproteobacteria</taxon>
        <taxon>Burkholderiales</taxon>
        <taxon>Burkholderiaceae</taxon>
        <taxon>Paraburkholderia</taxon>
    </lineage>
</organism>
<dbReference type="InterPro" id="IPR010998">
    <property type="entry name" value="Integrase_recombinase_N"/>
</dbReference>
<dbReference type="PANTHER" id="PTHR30349">
    <property type="entry name" value="PHAGE INTEGRASE-RELATED"/>
    <property type="match status" value="1"/>
</dbReference>
<gene>
    <name evidence="7" type="ORF">FVF58_20430</name>
</gene>
<dbReference type="Proteomes" id="UP000325273">
    <property type="component" value="Unassembled WGS sequence"/>
</dbReference>
<dbReference type="GO" id="GO:0006310">
    <property type="term" value="P:DNA recombination"/>
    <property type="evidence" value="ECO:0007669"/>
    <property type="project" value="UniProtKB-KW"/>
</dbReference>
<proteinExistence type="predicted"/>
<feature type="domain" description="Tyr recombinase" evidence="5">
    <location>
        <begin position="244"/>
        <end position="427"/>
    </location>
</feature>
<evidence type="ECO:0000256" key="3">
    <source>
        <dbReference type="ARBA" id="ARBA00023172"/>
    </source>
</evidence>
<dbReference type="Gene3D" id="1.10.150.130">
    <property type="match status" value="1"/>
</dbReference>
<dbReference type="PANTHER" id="PTHR30349:SF90">
    <property type="entry name" value="TYROSINE RECOMBINASE XERD"/>
    <property type="match status" value="1"/>
</dbReference>
<feature type="domain" description="Core-binding (CB)" evidence="6">
    <location>
        <begin position="139"/>
        <end position="221"/>
    </location>
</feature>
<dbReference type="CDD" id="cd01188">
    <property type="entry name" value="INT_RitA_C_like"/>
    <property type="match status" value="1"/>
</dbReference>
<keyword evidence="1" id="KW-0229">DNA integration</keyword>
<evidence type="ECO:0000313" key="7">
    <source>
        <dbReference type="EMBL" id="KAA1009678.1"/>
    </source>
</evidence>
<evidence type="ECO:0000256" key="2">
    <source>
        <dbReference type="ARBA" id="ARBA00023125"/>
    </source>
</evidence>
<dbReference type="InterPro" id="IPR011010">
    <property type="entry name" value="DNA_brk_join_enz"/>
</dbReference>
<comment type="caution">
    <text evidence="7">The sequence shown here is derived from an EMBL/GenBank/DDBJ whole genome shotgun (WGS) entry which is preliminary data.</text>
</comment>
<dbReference type="SUPFAM" id="SSF56349">
    <property type="entry name" value="DNA breaking-rejoining enzymes"/>
    <property type="match status" value="1"/>
</dbReference>
<name>A0A5B0H368_9BURK</name>
<evidence type="ECO:0000259" key="5">
    <source>
        <dbReference type="PROSITE" id="PS51898"/>
    </source>
</evidence>